<keyword evidence="2 3" id="KW-0560">Oxidoreductase</keyword>
<dbReference type="PANTHER" id="PTHR43570:SF16">
    <property type="entry name" value="ALDEHYDE DEHYDROGENASE TYPE III, ISOFORM Q"/>
    <property type="match status" value="1"/>
</dbReference>
<proteinExistence type="inferred from homology"/>
<dbReference type="FunFam" id="3.40.605.10:FF:000004">
    <property type="entry name" value="Aldehyde dehydrogenase"/>
    <property type="match status" value="1"/>
</dbReference>
<dbReference type="AlphaFoldDB" id="A0A918TV80"/>
<evidence type="ECO:0000256" key="3">
    <source>
        <dbReference type="PIRNR" id="PIRNR036492"/>
    </source>
</evidence>
<dbReference type="CDD" id="cd07087">
    <property type="entry name" value="ALDH_F3-13-14_CALDH-like"/>
    <property type="match status" value="1"/>
</dbReference>
<evidence type="ECO:0000256" key="1">
    <source>
        <dbReference type="ARBA" id="ARBA00009986"/>
    </source>
</evidence>
<feature type="active site" evidence="4">
    <location>
        <position position="215"/>
    </location>
</feature>
<protein>
    <recommendedName>
        <fullName evidence="3">Aldehyde dehydrogenase</fullName>
    </recommendedName>
</protein>
<organism evidence="7 8">
    <name type="scientific">Roseibacillus persicicus</name>
    <dbReference type="NCBI Taxonomy" id="454148"/>
    <lineage>
        <taxon>Bacteria</taxon>
        <taxon>Pseudomonadati</taxon>
        <taxon>Verrucomicrobiota</taxon>
        <taxon>Verrucomicrobiia</taxon>
        <taxon>Verrucomicrobiales</taxon>
        <taxon>Verrucomicrobiaceae</taxon>
        <taxon>Roseibacillus</taxon>
    </lineage>
</organism>
<dbReference type="EMBL" id="BMXI01000011">
    <property type="protein sequence ID" value="GHC58140.1"/>
    <property type="molecule type" value="Genomic_DNA"/>
</dbReference>
<accession>A0A918TV80</accession>
<dbReference type="PIRSF" id="PIRSF036492">
    <property type="entry name" value="ALDH"/>
    <property type="match status" value="1"/>
</dbReference>
<dbReference type="GO" id="GO:0005737">
    <property type="term" value="C:cytoplasm"/>
    <property type="evidence" value="ECO:0007669"/>
    <property type="project" value="TreeGrafter"/>
</dbReference>
<feature type="domain" description="Aldehyde dehydrogenase" evidence="6">
    <location>
        <begin position="10"/>
        <end position="425"/>
    </location>
</feature>
<dbReference type="GO" id="GO:0006081">
    <property type="term" value="P:aldehyde metabolic process"/>
    <property type="evidence" value="ECO:0007669"/>
    <property type="project" value="InterPro"/>
</dbReference>
<dbReference type="InterPro" id="IPR016162">
    <property type="entry name" value="Ald_DH_N"/>
</dbReference>
<dbReference type="InterPro" id="IPR015590">
    <property type="entry name" value="Aldehyde_DH_dom"/>
</dbReference>
<keyword evidence="8" id="KW-1185">Reference proteome</keyword>
<dbReference type="PANTHER" id="PTHR43570">
    <property type="entry name" value="ALDEHYDE DEHYDROGENASE"/>
    <property type="match status" value="1"/>
</dbReference>
<dbReference type="Gene3D" id="3.40.605.10">
    <property type="entry name" value="Aldehyde Dehydrogenase, Chain A, domain 1"/>
    <property type="match status" value="1"/>
</dbReference>
<dbReference type="InterPro" id="IPR016163">
    <property type="entry name" value="Ald_DH_C"/>
</dbReference>
<dbReference type="SUPFAM" id="SSF53720">
    <property type="entry name" value="ALDH-like"/>
    <property type="match status" value="1"/>
</dbReference>
<dbReference type="Gene3D" id="3.40.309.10">
    <property type="entry name" value="Aldehyde Dehydrogenase, Chain A, domain 2"/>
    <property type="match status" value="1"/>
</dbReference>
<evidence type="ECO:0000256" key="2">
    <source>
        <dbReference type="ARBA" id="ARBA00023002"/>
    </source>
</evidence>
<evidence type="ECO:0000256" key="4">
    <source>
        <dbReference type="PIRSR" id="PIRSR036492-1"/>
    </source>
</evidence>
<dbReference type="Proteomes" id="UP000644507">
    <property type="component" value="Unassembled WGS sequence"/>
</dbReference>
<dbReference type="InterPro" id="IPR012394">
    <property type="entry name" value="Aldehyde_DH_NAD(P)"/>
</dbReference>
<gene>
    <name evidence="7" type="ORF">GCM10007100_26290</name>
</gene>
<evidence type="ECO:0000259" key="6">
    <source>
        <dbReference type="Pfam" id="PF00171"/>
    </source>
</evidence>
<dbReference type="RefSeq" id="WP_189570630.1">
    <property type="nucleotide sequence ID" value="NZ_BMXI01000011.1"/>
</dbReference>
<name>A0A918TV80_9BACT</name>
<evidence type="ECO:0000256" key="5">
    <source>
        <dbReference type="SAM" id="Coils"/>
    </source>
</evidence>
<reference evidence="7" key="2">
    <citation type="submission" date="2020-09" db="EMBL/GenBank/DDBJ databases">
        <authorList>
            <person name="Sun Q."/>
            <person name="Kim S."/>
        </authorList>
    </citation>
    <scope>NUCLEOTIDE SEQUENCE</scope>
    <source>
        <strain evidence="7">KCTC 12988</strain>
    </source>
</reference>
<comment type="caution">
    <text evidence="7">The sequence shown here is derived from an EMBL/GenBank/DDBJ whole genome shotgun (WGS) entry which is preliminary data.</text>
</comment>
<feature type="coiled-coil region" evidence="5">
    <location>
        <begin position="25"/>
        <end position="55"/>
    </location>
</feature>
<evidence type="ECO:0000313" key="8">
    <source>
        <dbReference type="Proteomes" id="UP000644507"/>
    </source>
</evidence>
<comment type="similarity">
    <text evidence="1 3">Belongs to the aldehyde dehydrogenase family.</text>
</comment>
<evidence type="ECO:0000313" key="7">
    <source>
        <dbReference type="EMBL" id="GHC58140.1"/>
    </source>
</evidence>
<keyword evidence="5" id="KW-0175">Coiled coil</keyword>
<dbReference type="Pfam" id="PF00171">
    <property type="entry name" value="Aldedh"/>
    <property type="match status" value="1"/>
</dbReference>
<feature type="active site" evidence="4">
    <location>
        <position position="249"/>
    </location>
</feature>
<dbReference type="InterPro" id="IPR016161">
    <property type="entry name" value="Ald_DH/histidinol_DH"/>
</dbReference>
<dbReference type="GO" id="GO:0004029">
    <property type="term" value="F:aldehyde dehydrogenase (NAD+) activity"/>
    <property type="evidence" value="ECO:0007669"/>
    <property type="project" value="TreeGrafter"/>
</dbReference>
<sequence>MNETPTARLEQLLESQKTFFDSGKTRDLEARLEALERFEKALEARQEEILEALAKDLGKPTLEAFLSEYYFLLQEVRLVRKSLKRWLRPRRVSSPFYFWPCRNEVRLEPHGRVLIISPWNYPVQLALAPLLGAVAAGNTVILKPSEETPASAALLEKLLGDCFPPEWVTVVQGGAQFTSSLLEHRFDFLFFTGSTRVGKIVAEKAASQLTPHVLELGGKCPCVVDASADLEVAAKRILIGKLFNAGQTCFAPDFVAVEAGVKDELVKALQTVLQEHPWEQEMGTIVNSKHYQRLKNLCRESDLRKGEDDEDALHLAPRIAASTTWDDEVMEEEIFGPILPVVAYETKDELFAQLSKRPEPLALYCFSREEEFVELLTTRVSSGGVCINDVGKHAMNLKAPFGGKGESGYGHYRGKDSVRAFSYERTYTKRYFINDPFESLPPRAKQTELLRKWMK</sequence>
<reference evidence="7" key="1">
    <citation type="journal article" date="2014" name="Int. J. Syst. Evol. Microbiol.">
        <title>Complete genome sequence of Corynebacterium casei LMG S-19264T (=DSM 44701T), isolated from a smear-ripened cheese.</title>
        <authorList>
            <consortium name="US DOE Joint Genome Institute (JGI-PGF)"/>
            <person name="Walter F."/>
            <person name="Albersmeier A."/>
            <person name="Kalinowski J."/>
            <person name="Ruckert C."/>
        </authorList>
    </citation>
    <scope>NUCLEOTIDE SEQUENCE</scope>
    <source>
        <strain evidence="7">KCTC 12988</strain>
    </source>
</reference>